<comment type="caution">
    <text evidence="8">The sequence shown here is derived from an EMBL/GenBank/DDBJ whole genome shotgun (WGS) entry which is preliminary data.</text>
</comment>
<name>H5TEF5_9ALTE</name>
<protein>
    <submittedName>
        <fullName evidence="8">23S rRNA (Guanine1835-N2)-methyltransferase</fullName>
        <ecNumber evidence="8">2.1.1.174</ecNumber>
    </submittedName>
</protein>
<dbReference type="InterPro" id="IPR007848">
    <property type="entry name" value="Small_mtfrase_dom"/>
</dbReference>
<accession>H5TEF5</accession>
<feature type="domain" description="Methyltransferase small" evidence="6">
    <location>
        <begin position="227"/>
        <end position="412"/>
    </location>
</feature>
<keyword evidence="9" id="KW-1185">Reference proteome</keyword>
<evidence type="ECO:0000259" key="6">
    <source>
        <dbReference type="Pfam" id="PF05175"/>
    </source>
</evidence>
<dbReference type="PROSITE" id="PS00092">
    <property type="entry name" value="N6_MTASE"/>
    <property type="match status" value="1"/>
</dbReference>
<organism evidence="8 9">
    <name type="scientific">Glaciecola punicea ACAM 611</name>
    <dbReference type="NCBI Taxonomy" id="1121923"/>
    <lineage>
        <taxon>Bacteria</taxon>
        <taxon>Pseudomonadati</taxon>
        <taxon>Pseudomonadota</taxon>
        <taxon>Gammaproteobacteria</taxon>
        <taxon>Alteromonadales</taxon>
        <taxon>Alteromonadaceae</taxon>
        <taxon>Glaciecola</taxon>
    </lineage>
</organism>
<dbReference type="PIRSF" id="PIRSF037565">
    <property type="entry name" value="RRNA_m2G_Mtase_RsmD_prd"/>
    <property type="match status" value="1"/>
</dbReference>
<evidence type="ECO:0000256" key="3">
    <source>
        <dbReference type="ARBA" id="ARBA00022603"/>
    </source>
</evidence>
<dbReference type="STRING" id="56804.BAE46_04735"/>
<dbReference type="Pfam" id="PF26049">
    <property type="entry name" value="RLMG_N"/>
    <property type="match status" value="1"/>
</dbReference>
<dbReference type="PANTHER" id="PTHR47816">
    <property type="entry name" value="RIBOSOMAL RNA SMALL SUBUNIT METHYLTRANSFERASE C"/>
    <property type="match status" value="1"/>
</dbReference>
<dbReference type="CDD" id="cd02440">
    <property type="entry name" value="AdoMet_MTases"/>
    <property type="match status" value="1"/>
</dbReference>
<dbReference type="Gene3D" id="3.40.50.150">
    <property type="entry name" value="Vaccinia Virus protein VP39"/>
    <property type="match status" value="2"/>
</dbReference>
<dbReference type="Proteomes" id="UP000053586">
    <property type="component" value="Unassembled WGS sequence"/>
</dbReference>
<reference evidence="8 9" key="2">
    <citation type="journal article" date="2017" name="Antonie Van Leeuwenhoek">
        <title>Rhizobium rhizosphaerae sp. nov., a novel species isolated from rice rhizosphere.</title>
        <authorList>
            <person name="Zhao J.J."/>
            <person name="Zhang J."/>
            <person name="Zhang R.J."/>
            <person name="Zhang C.W."/>
            <person name="Yin H.Q."/>
            <person name="Zhang X.X."/>
        </authorList>
    </citation>
    <scope>NUCLEOTIDE SEQUENCE [LARGE SCALE GENOMIC DNA]</scope>
    <source>
        <strain evidence="8 9">ACAM 611</strain>
    </source>
</reference>
<evidence type="ECO:0000256" key="2">
    <source>
        <dbReference type="ARBA" id="ARBA00022552"/>
    </source>
</evidence>
<dbReference type="PANTHER" id="PTHR47816:SF5">
    <property type="entry name" value="RIBOSOMAL RNA LARGE SUBUNIT METHYLTRANSFERASE G"/>
    <property type="match status" value="1"/>
</dbReference>
<dbReference type="Pfam" id="PF05175">
    <property type="entry name" value="MTS"/>
    <property type="match status" value="1"/>
</dbReference>
<dbReference type="GO" id="GO:0005737">
    <property type="term" value="C:cytoplasm"/>
    <property type="evidence" value="ECO:0007669"/>
    <property type="project" value="InterPro"/>
</dbReference>
<reference evidence="8 9" key="1">
    <citation type="journal article" date="2012" name="J. Bacteriol.">
        <title>Genome sequence of proteorhodopsin-containing sea ice bacterium Glaciecola punicea ACAM 611T.</title>
        <authorList>
            <person name="Qin Q.-L."/>
            <person name="Xie B.-B."/>
            <person name="Shu Y.-L."/>
            <person name="Rong J.-C."/>
            <person name="Zhao D.-L."/>
            <person name="Zhang X.-Y."/>
            <person name="Chen X.-L."/>
            <person name="Zhou B.-C."/>
            <person name="Zhanga Y.-Z."/>
        </authorList>
    </citation>
    <scope>NUCLEOTIDE SEQUENCE [LARGE SCALE GENOMIC DNA]</scope>
    <source>
        <strain evidence="8 9">ACAM 611</strain>
    </source>
</reference>
<dbReference type="EMBL" id="BAET01000031">
    <property type="protein sequence ID" value="GAB56682.1"/>
    <property type="molecule type" value="Genomic_DNA"/>
</dbReference>
<dbReference type="InterPro" id="IPR017237">
    <property type="entry name" value="RLMG"/>
</dbReference>
<dbReference type="SUPFAM" id="SSF53335">
    <property type="entry name" value="S-adenosyl-L-methionine-dependent methyltransferases"/>
    <property type="match status" value="1"/>
</dbReference>
<dbReference type="InterPro" id="IPR029063">
    <property type="entry name" value="SAM-dependent_MTases_sf"/>
</dbReference>
<evidence type="ECO:0000256" key="1">
    <source>
        <dbReference type="ARBA" id="ARBA00022490"/>
    </source>
</evidence>
<dbReference type="InterPro" id="IPR046977">
    <property type="entry name" value="RsmC/RlmG"/>
</dbReference>
<proteinExistence type="predicted"/>
<dbReference type="AlphaFoldDB" id="H5TEF5"/>
<dbReference type="OrthoDB" id="29650at2"/>
<keyword evidence="1" id="KW-0963">Cytoplasm</keyword>
<evidence type="ECO:0000256" key="4">
    <source>
        <dbReference type="ARBA" id="ARBA00022679"/>
    </source>
</evidence>
<feature type="domain" description="RlmG N-terminal" evidence="7">
    <location>
        <begin position="4"/>
        <end position="196"/>
    </location>
</feature>
<keyword evidence="3 8" id="KW-0489">Methyltransferase</keyword>
<keyword evidence="4 8" id="KW-0808">Transferase</keyword>
<evidence type="ECO:0000313" key="9">
    <source>
        <dbReference type="Proteomes" id="UP000053586"/>
    </source>
</evidence>
<dbReference type="eggNOG" id="COG2813">
    <property type="taxonomic scope" value="Bacteria"/>
</dbReference>
<evidence type="ECO:0000256" key="5">
    <source>
        <dbReference type="ARBA" id="ARBA00022691"/>
    </source>
</evidence>
<dbReference type="InterPro" id="IPR058679">
    <property type="entry name" value="RlmG_N"/>
</dbReference>
<keyword evidence="2" id="KW-0698">rRNA processing</keyword>
<evidence type="ECO:0000259" key="7">
    <source>
        <dbReference type="Pfam" id="PF26049"/>
    </source>
</evidence>
<sequence length="421" mass="46200">MNNTQLHIQANTFSLKRFPNNPFDKSLRAWDAADEYIIDHVADTINLIELAHIVIVNDSFGALTCAMAKLSPQANISVYTDSYMSMRAIAQNLKGSNLDKNNVTMHSSLMLSELAGKSVDLVLLKVPRTLSYLDYLLFTLSQTLGTASNTGQSPIVIGGAMVKLVTSSVMNIFNAHMGNTTTSLARKKARLIFAECAVKTDNGGNVAQTLSLNPHCIHEVQDKEIDLTLHNYPNVFCRDQVDIGARYMLKVLPSITRANQVVIDLGCGNGILGTSLLLQNAANAPKMIYIDESFMAIESAKVSLNNSTVDERLKARAEFLVGHCLDEFINHSEDSSGNLKGVDLILCNPPFHQQNTIIDDIAWQMFTDAKKALKVGGELRIVGNRHLDHRAKLKKLFGACEIIASDAKFVVLSAIKQRARA</sequence>
<dbReference type="EC" id="2.1.1.174" evidence="8"/>
<dbReference type="RefSeq" id="WP_006007096.1">
    <property type="nucleotide sequence ID" value="NZ_BAET01000031.1"/>
</dbReference>
<dbReference type="GO" id="GO:0003676">
    <property type="term" value="F:nucleic acid binding"/>
    <property type="evidence" value="ECO:0007669"/>
    <property type="project" value="InterPro"/>
</dbReference>
<dbReference type="InterPro" id="IPR002052">
    <property type="entry name" value="DNA_methylase_N6_adenine_CS"/>
</dbReference>
<evidence type="ECO:0000313" key="8">
    <source>
        <dbReference type="EMBL" id="GAB56682.1"/>
    </source>
</evidence>
<keyword evidence="5" id="KW-0949">S-adenosyl-L-methionine</keyword>
<gene>
    <name evidence="8" type="primary">rlmG</name>
    <name evidence="8" type="ORF">GPUN_2567</name>
</gene>
<dbReference type="GO" id="GO:0052916">
    <property type="term" value="F:23S rRNA (guanine(1835)-N(2))-methyltransferase activity"/>
    <property type="evidence" value="ECO:0007669"/>
    <property type="project" value="UniProtKB-EC"/>
</dbReference>